<dbReference type="Proteomes" id="UP000749559">
    <property type="component" value="Unassembled WGS sequence"/>
</dbReference>
<accession>A0A8S4N2B7</accession>
<evidence type="ECO:0000256" key="11">
    <source>
        <dbReference type="ARBA" id="ARBA00078098"/>
    </source>
</evidence>
<evidence type="ECO:0000313" key="15">
    <source>
        <dbReference type="Proteomes" id="UP000749559"/>
    </source>
</evidence>
<organism evidence="14 15">
    <name type="scientific">Owenia fusiformis</name>
    <name type="common">Polychaete worm</name>
    <dbReference type="NCBI Taxonomy" id="6347"/>
    <lineage>
        <taxon>Eukaryota</taxon>
        <taxon>Metazoa</taxon>
        <taxon>Spiralia</taxon>
        <taxon>Lophotrochozoa</taxon>
        <taxon>Annelida</taxon>
        <taxon>Polychaeta</taxon>
        <taxon>Sedentaria</taxon>
        <taxon>Canalipalpata</taxon>
        <taxon>Sabellida</taxon>
        <taxon>Oweniida</taxon>
        <taxon>Oweniidae</taxon>
        <taxon>Owenia</taxon>
    </lineage>
</organism>
<keyword evidence="5" id="KW-0949">S-adenosyl-L-methionine</keyword>
<evidence type="ECO:0000256" key="10">
    <source>
        <dbReference type="ARBA" id="ARBA00071036"/>
    </source>
</evidence>
<keyword evidence="8" id="KW-0496">Mitochondrion</keyword>
<evidence type="ECO:0000256" key="8">
    <source>
        <dbReference type="ARBA" id="ARBA00023128"/>
    </source>
</evidence>
<dbReference type="PANTHER" id="PTHR13610">
    <property type="entry name" value="METHYLTRANSFERASE DOMAIN-CONTAINING PROTEIN"/>
    <property type="match status" value="1"/>
</dbReference>
<protein>
    <recommendedName>
        <fullName evidence="10">ATP synthase subunit C lysine N-methyltransferase</fullName>
    </recommendedName>
    <alternativeName>
        <fullName evidence="11">Protein N-lysine methyltransferase FAM173B</fullName>
    </alternativeName>
</protein>
<dbReference type="OrthoDB" id="66144at2759"/>
<dbReference type="GO" id="GO:1905706">
    <property type="term" value="P:regulation of mitochondrial ATP synthesis coupled proton transport"/>
    <property type="evidence" value="ECO:0007669"/>
    <property type="project" value="UniProtKB-ARBA"/>
</dbReference>
<dbReference type="GO" id="GO:0016279">
    <property type="term" value="F:protein-lysine N-methyltransferase activity"/>
    <property type="evidence" value="ECO:0007669"/>
    <property type="project" value="InterPro"/>
</dbReference>
<keyword evidence="7 13" id="KW-1133">Transmembrane helix</keyword>
<feature type="transmembrane region" description="Helical" evidence="13">
    <location>
        <begin position="15"/>
        <end position="37"/>
    </location>
</feature>
<proteinExistence type="inferred from homology"/>
<dbReference type="Gene3D" id="3.40.50.150">
    <property type="entry name" value="Vaccinia Virus protein VP39"/>
    <property type="match status" value="1"/>
</dbReference>
<evidence type="ECO:0000256" key="9">
    <source>
        <dbReference type="ARBA" id="ARBA00023136"/>
    </source>
</evidence>
<dbReference type="EMBL" id="CAIIXF020000001">
    <property type="protein sequence ID" value="CAH1774972.1"/>
    <property type="molecule type" value="Genomic_DNA"/>
</dbReference>
<name>A0A8S4N2B7_OWEFU</name>
<feature type="compositionally biased region" description="Basic and acidic residues" evidence="12">
    <location>
        <begin position="192"/>
        <end position="202"/>
    </location>
</feature>
<dbReference type="InterPro" id="IPR026170">
    <property type="entry name" value="FAM173A/B"/>
</dbReference>
<evidence type="ECO:0000256" key="1">
    <source>
        <dbReference type="ARBA" id="ARBA00004304"/>
    </source>
</evidence>
<dbReference type="GO" id="GO:0032259">
    <property type="term" value="P:methylation"/>
    <property type="evidence" value="ECO:0007669"/>
    <property type="project" value="UniProtKB-KW"/>
</dbReference>
<reference evidence="14" key="1">
    <citation type="submission" date="2022-03" db="EMBL/GenBank/DDBJ databases">
        <authorList>
            <person name="Martin C."/>
        </authorList>
    </citation>
    <scope>NUCLEOTIDE SEQUENCE</scope>
</reference>
<keyword evidence="9 13" id="KW-0472">Membrane</keyword>
<evidence type="ECO:0000256" key="3">
    <source>
        <dbReference type="ARBA" id="ARBA00022603"/>
    </source>
</evidence>
<keyword evidence="6 13" id="KW-0812">Transmembrane</keyword>
<evidence type="ECO:0000256" key="7">
    <source>
        <dbReference type="ARBA" id="ARBA00022989"/>
    </source>
</evidence>
<keyword evidence="3" id="KW-0489">Methyltransferase</keyword>
<dbReference type="GO" id="GO:0031966">
    <property type="term" value="C:mitochondrial membrane"/>
    <property type="evidence" value="ECO:0007669"/>
    <property type="project" value="UniProtKB-SubCell"/>
</dbReference>
<dbReference type="SUPFAM" id="SSF53335">
    <property type="entry name" value="S-adenosyl-L-methionine-dependent methyltransferases"/>
    <property type="match status" value="1"/>
</dbReference>
<evidence type="ECO:0000256" key="2">
    <source>
        <dbReference type="ARBA" id="ARBA00010633"/>
    </source>
</evidence>
<comment type="subcellular location">
    <subcellularLocation>
        <location evidence="1">Mitochondrion membrane</location>
        <topology evidence="1">Single-pass membrane protein</topology>
    </subcellularLocation>
</comment>
<dbReference type="AlphaFoldDB" id="A0A8S4N2B7"/>
<evidence type="ECO:0000256" key="12">
    <source>
        <dbReference type="SAM" id="MobiDB-lite"/>
    </source>
</evidence>
<keyword evidence="4" id="KW-0808">Transferase</keyword>
<comment type="caution">
    <text evidence="14">The sequence shown here is derived from an EMBL/GenBank/DDBJ whole genome shotgun (WGS) entry which is preliminary data.</text>
</comment>
<keyword evidence="15" id="KW-1185">Reference proteome</keyword>
<dbReference type="PANTHER" id="PTHR13610:SF9">
    <property type="entry name" value="FI06469P"/>
    <property type="match status" value="1"/>
</dbReference>
<evidence type="ECO:0000256" key="5">
    <source>
        <dbReference type="ARBA" id="ARBA00022691"/>
    </source>
</evidence>
<dbReference type="GO" id="GO:1904058">
    <property type="term" value="P:positive regulation of sensory perception of pain"/>
    <property type="evidence" value="ECO:0007669"/>
    <property type="project" value="UniProtKB-ARBA"/>
</dbReference>
<gene>
    <name evidence="14" type="ORF">OFUS_LOCUS2334</name>
</gene>
<evidence type="ECO:0000256" key="6">
    <source>
        <dbReference type="ARBA" id="ARBA00022692"/>
    </source>
</evidence>
<feature type="region of interest" description="Disordered" evidence="12">
    <location>
        <begin position="192"/>
        <end position="215"/>
    </location>
</feature>
<comment type="similarity">
    <text evidence="2">Belongs to the ANT/ATPSC lysine N-methyltransferase family.</text>
</comment>
<evidence type="ECO:0000256" key="4">
    <source>
        <dbReference type="ARBA" id="ARBA00022679"/>
    </source>
</evidence>
<evidence type="ECO:0000256" key="13">
    <source>
        <dbReference type="SAM" id="Phobius"/>
    </source>
</evidence>
<sequence>MSEENKGGKLTKTGVVLLGISGGIFGVIYAVTTPFVLPAFRRICLPYVPATTTQVNNVMKLLMGRTGKVVDLGSGDGRLVHEAAKLGFKASGVELNPWLVWYSRLRSYQLGLHKQTAFYRKDLWKVDLTSYNTVMIFGVEQMMEPLEIKLDKELQEDGQVIACRFPLPKWTPTDIIGEGIDTVWLYKKQRDDLSQSSDKHCNTPDGSKIATDEVS</sequence>
<evidence type="ECO:0000313" key="14">
    <source>
        <dbReference type="EMBL" id="CAH1774972.1"/>
    </source>
</evidence>
<dbReference type="InterPro" id="IPR029063">
    <property type="entry name" value="SAM-dependent_MTases_sf"/>
</dbReference>
<dbReference type="FunFam" id="3.40.50.150:FF:000141">
    <property type="entry name" value="ATP synthase c subunit lysine N-methyltransferase"/>
    <property type="match status" value="1"/>
</dbReference>